<keyword evidence="9 16" id="KW-0812">Transmembrane</keyword>
<dbReference type="GO" id="GO:0006679">
    <property type="term" value="P:glucosylceramide biosynthetic process"/>
    <property type="evidence" value="ECO:0007669"/>
    <property type="project" value="TreeGrafter"/>
</dbReference>
<reference evidence="17" key="2">
    <citation type="submission" date="2023-06" db="EMBL/GenBank/DDBJ databases">
        <authorList>
            <consortium name="Lawrence Berkeley National Laboratory"/>
            <person name="Haridas S."/>
            <person name="Hensen N."/>
            <person name="Bonometti L."/>
            <person name="Westerberg I."/>
            <person name="Brannstrom I.O."/>
            <person name="Guillou S."/>
            <person name="Cros-Aarteil S."/>
            <person name="Calhoun S."/>
            <person name="Kuo A."/>
            <person name="Mondo S."/>
            <person name="Pangilinan J."/>
            <person name="Riley R."/>
            <person name="Labutti K."/>
            <person name="Andreopoulos B."/>
            <person name="Lipzen A."/>
            <person name="Chen C."/>
            <person name="Yanf M."/>
            <person name="Daum C."/>
            <person name="Ng V."/>
            <person name="Clum A."/>
            <person name="Steindorff A."/>
            <person name="Ohm R."/>
            <person name="Martin F."/>
            <person name="Silar P."/>
            <person name="Natvig D."/>
            <person name="Lalanne C."/>
            <person name="Gautier V."/>
            <person name="Ament-Velasquez S.L."/>
            <person name="Kruys A."/>
            <person name="Hutchinson M.I."/>
            <person name="Powell A.J."/>
            <person name="Barry K."/>
            <person name="Miller A.N."/>
            <person name="Grigoriev I.V."/>
            <person name="Debuchy R."/>
            <person name="Gladieux P."/>
            <person name="Thoren M.H."/>
            <person name="Johannesson H."/>
        </authorList>
    </citation>
    <scope>NUCLEOTIDE SEQUENCE</scope>
    <source>
        <strain evidence="17">CBS 118394</strain>
    </source>
</reference>
<dbReference type="GO" id="GO:0008120">
    <property type="term" value="F:ceramide glucosyltransferase activity"/>
    <property type="evidence" value="ECO:0007669"/>
    <property type="project" value="UniProtKB-EC"/>
</dbReference>
<evidence type="ECO:0000256" key="5">
    <source>
        <dbReference type="ARBA" id="ARBA00012699"/>
    </source>
</evidence>
<evidence type="ECO:0000256" key="13">
    <source>
        <dbReference type="ARBA" id="ARBA00031543"/>
    </source>
</evidence>
<evidence type="ECO:0000256" key="2">
    <source>
        <dbReference type="ARBA" id="ARBA00004760"/>
    </source>
</evidence>
<evidence type="ECO:0000256" key="12">
    <source>
        <dbReference type="ARBA" id="ARBA00031017"/>
    </source>
</evidence>
<evidence type="ECO:0000256" key="11">
    <source>
        <dbReference type="ARBA" id="ARBA00023136"/>
    </source>
</evidence>
<evidence type="ECO:0000313" key="17">
    <source>
        <dbReference type="EMBL" id="KAK3325995.1"/>
    </source>
</evidence>
<keyword evidence="10 16" id="KW-1133">Transmembrane helix</keyword>
<evidence type="ECO:0000256" key="8">
    <source>
        <dbReference type="ARBA" id="ARBA00022679"/>
    </source>
</evidence>
<evidence type="ECO:0000256" key="16">
    <source>
        <dbReference type="SAM" id="Phobius"/>
    </source>
</evidence>
<keyword evidence="8" id="KW-0808">Transferase</keyword>
<evidence type="ECO:0000256" key="15">
    <source>
        <dbReference type="SAM" id="MobiDB-lite"/>
    </source>
</evidence>
<organism evidence="17 18">
    <name type="scientific">Apodospora peruviana</name>
    <dbReference type="NCBI Taxonomy" id="516989"/>
    <lineage>
        <taxon>Eukaryota</taxon>
        <taxon>Fungi</taxon>
        <taxon>Dikarya</taxon>
        <taxon>Ascomycota</taxon>
        <taxon>Pezizomycotina</taxon>
        <taxon>Sordariomycetes</taxon>
        <taxon>Sordariomycetidae</taxon>
        <taxon>Sordariales</taxon>
        <taxon>Lasiosphaeriaceae</taxon>
        <taxon>Apodospora</taxon>
    </lineage>
</organism>
<comment type="similarity">
    <text evidence="4">Belongs to the glycosyltransferase 2 family.</text>
</comment>
<sequence>MPVDDAPMSNILQGAALVSLIWSSAVFLVQTIGIYKLFRHHSRPLAPPISPTLPEDEVPHITIIRPAKGLEIGLYECLASTFQQAYPASKLTIYLCVASAEDPAYPVLQKLLTDFPHIDAAVLVEEDDPLLHGAGGHVNNLGPNPKIRNISRAYREAKGDVIWIVDCNVWVGKGAAGRMVDKLYGFQANGAKPKKPYKFVHQLPFVVDMETSSTSSEEGQTLLSPSRRGESQLDSLMGRGGRLEQMFMATSHAKFYSAINTVGIAPCIVGKSNMFRKSHLERFTDPSQNPILSAWEASRGRGIDFFSSYICEDHLIGDLIFKSKAPGYLNHGLVFGDVAIQPMSGMSIAAYIARRVRWLRVRKWTVLLATLVEPGVESLLCCVHFSFALTTLPWFHEHLGISQTWKAMSALWLFAVTIWMLLDRCVTSRLYECRSVDVDENTPPFARGTFRQGGTRAPSFLQWLPAWLGRELLALPIWTWAVLLGTTVSWRGRRFRVRMDMSVVEITDGKSRHDDFRLPSSMTTGSVEADTPRSRSKDRIE</sequence>
<evidence type="ECO:0000256" key="7">
    <source>
        <dbReference type="ARBA" id="ARBA00022676"/>
    </source>
</evidence>
<feature type="compositionally biased region" description="Basic and acidic residues" evidence="15">
    <location>
        <begin position="530"/>
        <end position="541"/>
    </location>
</feature>
<comment type="subcellular location">
    <subcellularLocation>
        <location evidence="1">Membrane</location>
        <topology evidence="1">Multi-pass membrane protein</topology>
    </subcellularLocation>
</comment>
<comment type="pathway">
    <text evidence="2">Lipid metabolism; sphingolipid metabolism.</text>
</comment>
<protein>
    <recommendedName>
        <fullName evidence="6">Ceramide glucosyltransferase</fullName>
        <ecNumber evidence="5">2.4.1.80</ecNumber>
    </recommendedName>
    <alternativeName>
        <fullName evidence="13">Glucosylceramide synthase</fullName>
    </alternativeName>
    <alternativeName>
        <fullName evidence="14">UDP-glucose ceramide glucosyltransferase</fullName>
    </alternativeName>
    <alternativeName>
        <fullName evidence="12">UDP-glucose:N-acylsphingosine D-glucosyltransferase</fullName>
    </alternativeName>
</protein>
<evidence type="ECO:0000256" key="9">
    <source>
        <dbReference type="ARBA" id="ARBA00022692"/>
    </source>
</evidence>
<keyword evidence="11 16" id="KW-0472">Membrane</keyword>
<comment type="caution">
    <text evidence="17">The sequence shown here is derived from an EMBL/GenBank/DDBJ whole genome shotgun (WGS) entry which is preliminary data.</text>
</comment>
<name>A0AAE0IJC6_9PEZI</name>
<dbReference type="Proteomes" id="UP001283341">
    <property type="component" value="Unassembled WGS sequence"/>
</dbReference>
<keyword evidence="7" id="KW-0328">Glycosyltransferase</keyword>
<evidence type="ECO:0000313" key="18">
    <source>
        <dbReference type="Proteomes" id="UP001283341"/>
    </source>
</evidence>
<comment type="pathway">
    <text evidence="3">Sphingolipid metabolism.</text>
</comment>
<evidence type="ECO:0000256" key="6">
    <source>
        <dbReference type="ARBA" id="ARBA00019988"/>
    </source>
</evidence>
<dbReference type="GO" id="GO:0016020">
    <property type="term" value="C:membrane"/>
    <property type="evidence" value="ECO:0007669"/>
    <property type="project" value="UniProtKB-SubCell"/>
</dbReference>
<keyword evidence="18" id="KW-1185">Reference proteome</keyword>
<dbReference type="PANTHER" id="PTHR12726">
    <property type="entry name" value="CERAMIDE GLUCOSYLTRANSFERASE"/>
    <property type="match status" value="1"/>
</dbReference>
<evidence type="ECO:0000256" key="4">
    <source>
        <dbReference type="ARBA" id="ARBA00006739"/>
    </source>
</evidence>
<evidence type="ECO:0000256" key="10">
    <source>
        <dbReference type="ARBA" id="ARBA00022989"/>
    </source>
</evidence>
<dbReference type="EMBL" id="JAUEDM010000002">
    <property type="protein sequence ID" value="KAK3325995.1"/>
    <property type="molecule type" value="Genomic_DNA"/>
</dbReference>
<dbReference type="InterPro" id="IPR029044">
    <property type="entry name" value="Nucleotide-diphossugar_trans"/>
</dbReference>
<dbReference type="InterPro" id="IPR025993">
    <property type="entry name" value="Ceramide_glucosylTrfase"/>
</dbReference>
<feature type="region of interest" description="Disordered" evidence="15">
    <location>
        <begin position="515"/>
        <end position="541"/>
    </location>
</feature>
<feature type="transmembrane region" description="Helical" evidence="16">
    <location>
        <begin position="12"/>
        <end position="35"/>
    </location>
</feature>
<dbReference type="AlphaFoldDB" id="A0AAE0IJC6"/>
<dbReference type="Pfam" id="PF13506">
    <property type="entry name" value="Glyco_transf_21"/>
    <property type="match status" value="1"/>
</dbReference>
<reference evidence="17" key="1">
    <citation type="journal article" date="2023" name="Mol. Phylogenet. Evol.">
        <title>Genome-scale phylogeny and comparative genomics of the fungal order Sordariales.</title>
        <authorList>
            <person name="Hensen N."/>
            <person name="Bonometti L."/>
            <person name="Westerberg I."/>
            <person name="Brannstrom I.O."/>
            <person name="Guillou S."/>
            <person name="Cros-Aarteil S."/>
            <person name="Calhoun S."/>
            <person name="Haridas S."/>
            <person name="Kuo A."/>
            <person name="Mondo S."/>
            <person name="Pangilinan J."/>
            <person name="Riley R."/>
            <person name="LaButti K."/>
            <person name="Andreopoulos B."/>
            <person name="Lipzen A."/>
            <person name="Chen C."/>
            <person name="Yan M."/>
            <person name="Daum C."/>
            <person name="Ng V."/>
            <person name="Clum A."/>
            <person name="Steindorff A."/>
            <person name="Ohm R.A."/>
            <person name="Martin F."/>
            <person name="Silar P."/>
            <person name="Natvig D.O."/>
            <person name="Lalanne C."/>
            <person name="Gautier V."/>
            <person name="Ament-Velasquez S.L."/>
            <person name="Kruys A."/>
            <person name="Hutchinson M.I."/>
            <person name="Powell A.J."/>
            <person name="Barry K."/>
            <person name="Miller A.N."/>
            <person name="Grigoriev I.V."/>
            <person name="Debuchy R."/>
            <person name="Gladieux P."/>
            <person name="Hiltunen Thoren M."/>
            <person name="Johannesson H."/>
        </authorList>
    </citation>
    <scope>NUCLEOTIDE SEQUENCE</scope>
    <source>
        <strain evidence="17">CBS 118394</strain>
    </source>
</reference>
<proteinExistence type="inferred from homology"/>
<evidence type="ECO:0000256" key="14">
    <source>
        <dbReference type="ARBA" id="ARBA00032575"/>
    </source>
</evidence>
<dbReference type="EC" id="2.4.1.80" evidence="5"/>
<gene>
    <name evidence="17" type="ORF">B0H66DRAFT_145280</name>
</gene>
<dbReference type="PANTHER" id="PTHR12726:SF0">
    <property type="entry name" value="CERAMIDE GLUCOSYLTRANSFERASE"/>
    <property type="match status" value="1"/>
</dbReference>
<evidence type="ECO:0000256" key="1">
    <source>
        <dbReference type="ARBA" id="ARBA00004141"/>
    </source>
</evidence>
<evidence type="ECO:0000256" key="3">
    <source>
        <dbReference type="ARBA" id="ARBA00004991"/>
    </source>
</evidence>
<dbReference type="SUPFAM" id="SSF53448">
    <property type="entry name" value="Nucleotide-diphospho-sugar transferases"/>
    <property type="match status" value="1"/>
</dbReference>
<accession>A0AAE0IJC6</accession>